<dbReference type="PANTHER" id="PTHR31585:SF5">
    <property type="entry name" value="RNA-BINDING S4 DOMAIN-CONTAINING PROTEIN"/>
    <property type="match status" value="1"/>
</dbReference>
<dbReference type="PANTHER" id="PTHR31585">
    <property type="entry name" value="FOLATE-BIOPTERIN TRANSPORTER 1, CHLOROPLASTIC"/>
    <property type="match status" value="1"/>
</dbReference>
<evidence type="ECO:0000256" key="3">
    <source>
        <dbReference type="ARBA" id="ARBA00022448"/>
    </source>
</evidence>
<reference evidence="8" key="1">
    <citation type="submission" date="2022-11" db="EMBL/GenBank/DDBJ databases">
        <authorList>
            <person name="Morgan W.R."/>
            <person name="Tartar A."/>
        </authorList>
    </citation>
    <scope>NUCLEOTIDE SEQUENCE</scope>
    <source>
        <strain evidence="8">ARSEF 373</strain>
    </source>
</reference>
<evidence type="ECO:0000256" key="1">
    <source>
        <dbReference type="ARBA" id="ARBA00004141"/>
    </source>
</evidence>
<comment type="similarity">
    <text evidence="2">Belongs to the major facilitator superfamily. Folate-biopterin transporter (TC 2.A.71) family.</text>
</comment>
<feature type="transmembrane region" description="Helical" evidence="7">
    <location>
        <begin position="143"/>
        <end position="165"/>
    </location>
</feature>
<gene>
    <name evidence="8" type="ORF">N0F65_000764</name>
</gene>
<feature type="transmembrane region" description="Helical" evidence="7">
    <location>
        <begin position="259"/>
        <end position="277"/>
    </location>
</feature>
<protein>
    <recommendedName>
        <fullName evidence="10">Transmembrane protein</fullName>
    </recommendedName>
</protein>
<name>A0AAV2ZG80_9STRA</name>
<comment type="caution">
    <text evidence="8">The sequence shown here is derived from an EMBL/GenBank/DDBJ whole genome shotgun (WGS) entry which is preliminary data.</text>
</comment>
<feature type="transmembrane region" description="Helical" evidence="7">
    <location>
        <begin position="180"/>
        <end position="200"/>
    </location>
</feature>
<evidence type="ECO:0000313" key="9">
    <source>
        <dbReference type="Proteomes" id="UP001146120"/>
    </source>
</evidence>
<evidence type="ECO:0000313" key="8">
    <source>
        <dbReference type="EMBL" id="DBA05076.1"/>
    </source>
</evidence>
<feature type="transmembrane region" description="Helical" evidence="7">
    <location>
        <begin position="325"/>
        <end position="347"/>
    </location>
</feature>
<reference evidence="8" key="2">
    <citation type="journal article" date="2023" name="Microbiol Resour">
        <title>Decontamination and Annotation of the Draft Genome Sequence of the Oomycete Lagenidium giganteum ARSEF 373.</title>
        <authorList>
            <person name="Morgan W.R."/>
            <person name="Tartar A."/>
        </authorList>
    </citation>
    <scope>NUCLEOTIDE SEQUENCE</scope>
    <source>
        <strain evidence="8">ARSEF 373</strain>
    </source>
</reference>
<evidence type="ECO:0000256" key="7">
    <source>
        <dbReference type="SAM" id="Phobius"/>
    </source>
</evidence>
<feature type="transmembrane region" description="Helical" evidence="7">
    <location>
        <begin position="541"/>
        <end position="564"/>
    </location>
</feature>
<dbReference type="InterPro" id="IPR036259">
    <property type="entry name" value="MFS_trans_sf"/>
</dbReference>
<dbReference type="Pfam" id="PF03092">
    <property type="entry name" value="BT1"/>
    <property type="match status" value="1"/>
</dbReference>
<evidence type="ECO:0008006" key="10">
    <source>
        <dbReference type="Google" id="ProtNLM"/>
    </source>
</evidence>
<dbReference type="Proteomes" id="UP001146120">
    <property type="component" value="Unassembled WGS sequence"/>
</dbReference>
<feature type="transmembrane region" description="Helical" evidence="7">
    <location>
        <begin position="393"/>
        <end position="414"/>
    </location>
</feature>
<keyword evidence="6 7" id="KW-0472">Membrane</keyword>
<accession>A0AAV2ZG80</accession>
<keyword evidence="9" id="KW-1185">Reference proteome</keyword>
<proteinExistence type="inferred from homology"/>
<evidence type="ECO:0000256" key="5">
    <source>
        <dbReference type="ARBA" id="ARBA00022989"/>
    </source>
</evidence>
<keyword evidence="4 7" id="KW-0812">Transmembrane</keyword>
<dbReference type="SUPFAM" id="SSF103473">
    <property type="entry name" value="MFS general substrate transporter"/>
    <property type="match status" value="1"/>
</dbReference>
<keyword evidence="3" id="KW-0813">Transport</keyword>
<feature type="transmembrane region" description="Helical" evidence="7">
    <location>
        <begin position="496"/>
        <end position="520"/>
    </location>
</feature>
<evidence type="ECO:0000256" key="4">
    <source>
        <dbReference type="ARBA" id="ARBA00022692"/>
    </source>
</evidence>
<keyword evidence="5 7" id="KW-1133">Transmembrane helix</keyword>
<organism evidence="8 9">
    <name type="scientific">Lagenidium giganteum</name>
    <dbReference type="NCBI Taxonomy" id="4803"/>
    <lineage>
        <taxon>Eukaryota</taxon>
        <taxon>Sar</taxon>
        <taxon>Stramenopiles</taxon>
        <taxon>Oomycota</taxon>
        <taxon>Peronosporomycetes</taxon>
        <taxon>Pythiales</taxon>
        <taxon>Pythiaceae</taxon>
    </lineage>
</organism>
<feature type="transmembrane region" description="Helical" evidence="7">
    <location>
        <begin position="110"/>
        <end position="131"/>
    </location>
</feature>
<evidence type="ECO:0000256" key="6">
    <source>
        <dbReference type="ARBA" id="ARBA00023136"/>
    </source>
</evidence>
<dbReference type="AlphaFoldDB" id="A0AAV2ZG80"/>
<sequence>MKKSMMLSPDEATDSHLTVMETGRSSGSQTLERRGNSNGGANARFVAGDKFFNYQQFGALRDGGEVRLFSKSYLGIVVSTLTSAWVYAFLRYCVRTSLMNYLSLNRKETTAVMECLLSLPTSFSFFAGLLSDVIPIGGYRRKSYMVIGSVFSFVMCGGLAVLAFSVDLDTKTENERGDLLVYYMVLIMGATFGTLILKIATDARVIELSQREPLTTRGALVINYLLVRTVFETMASWATKSLLQYDAKKRNFAMQINPLFVFCFLAFISILPVPFIMRNCCEHSVKQLEANIMSNMIAAGVTNVQPKTKIMDRIRSFTRMCQQRAVWQLVLFLSILLATTRFYFGAANSTFKKLANLNPDVSLRSDAIKYFVVIGTMVMWKLSWSNSSWRRCVALSILALVSFEATRALLLLYIPEARNQTVYDGFYIVMGVTDAIITVFSFIPAIEIAELGSEGATIGLLQSFRSILAIAMRTLSEQAFKNVAAVKLVQESTPHISTLCGLLMATYGVHALAFLSVFLLPRQKLDAQQLRVYGGYSKMACGLLIMIFLVMFTFAMTVNIMAIMDMATGTTTST</sequence>
<feature type="transmembrane region" description="Helical" evidence="7">
    <location>
        <begin position="73"/>
        <end position="90"/>
    </location>
</feature>
<dbReference type="EMBL" id="DAKRPA010000003">
    <property type="protein sequence ID" value="DBA05076.1"/>
    <property type="molecule type" value="Genomic_DNA"/>
</dbReference>
<dbReference type="InterPro" id="IPR039309">
    <property type="entry name" value="BT1"/>
</dbReference>
<dbReference type="GO" id="GO:0016020">
    <property type="term" value="C:membrane"/>
    <property type="evidence" value="ECO:0007669"/>
    <property type="project" value="UniProtKB-SubCell"/>
</dbReference>
<comment type="subcellular location">
    <subcellularLocation>
        <location evidence="1">Membrane</location>
        <topology evidence="1">Multi-pass membrane protein</topology>
    </subcellularLocation>
</comment>
<feature type="transmembrane region" description="Helical" evidence="7">
    <location>
        <begin position="426"/>
        <end position="446"/>
    </location>
</feature>
<evidence type="ECO:0000256" key="2">
    <source>
        <dbReference type="ARBA" id="ARBA00007015"/>
    </source>
</evidence>